<evidence type="ECO:0000313" key="2">
    <source>
        <dbReference type="Proteomes" id="UP000039865"/>
    </source>
</evidence>
<reference evidence="1 2" key="1">
    <citation type="submission" date="2014-06" db="EMBL/GenBank/DDBJ databases">
        <authorList>
            <person name="Swart Estienne"/>
        </authorList>
    </citation>
    <scope>NUCLEOTIDE SEQUENCE [LARGE SCALE GENOMIC DNA]</scope>
    <source>
        <strain evidence="1 2">130c</strain>
    </source>
</reference>
<organism evidence="1 2">
    <name type="scientific">Stylonychia lemnae</name>
    <name type="common">Ciliate</name>
    <dbReference type="NCBI Taxonomy" id="5949"/>
    <lineage>
        <taxon>Eukaryota</taxon>
        <taxon>Sar</taxon>
        <taxon>Alveolata</taxon>
        <taxon>Ciliophora</taxon>
        <taxon>Intramacronucleata</taxon>
        <taxon>Spirotrichea</taxon>
        <taxon>Stichotrichia</taxon>
        <taxon>Sporadotrichida</taxon>
        <taxon>Oxytrichidae</taxon>
        <taxon>Stylonychinae</taxon>
        <taxon>Stylonychia</taxon>
    </lineage>
</organism>
<evidence type="ECO:0000313" key="1">
    <source>
        <dbReference type="EMBL" id="CDW78471.1"/>
    </source>
</evidence>
<keyword evidence="2" id="KW-1185">Reference proteome</keyword>
<protein>
    <submittedName>
        <fullName evidence="1">Uncharacterized protein</fullName>
    </submittedName>
</protein>
<dbReference type="EMBL" id="CCKQ01007126">
    <property type="protein sequence ID" value="CDW78471.1"/>
    <property type="molecule type" value="Genomic_DNA"/>
</dbReference>
<sequence length="140" mass="16327">MIRFRIKSIPESIADLSYIHKVPITIKEEIKPVMHQELDKLLRVIKEMSLENMRLYCILDSRQGLLEEYALMKDKYLSKTSQQSLLSTQSQTYLSMYNDIQQNIAEGMAQQSSIQTLQFQSCVNFDMAQGHTQSQFQNQN</sequence>
<dbReference type="AlphaFoldDB" id="A0A078A9D9"/>
<accession>A0A078A9D9</accession>
<proteinExistence type="predicted"/>
<dbReference type="Proteomes" id="UP000039865">
    <property type="component" value="Unassembled WGS sequence"/>
</dbReference>
<gene>
    <name evidence="1" type="primary">Contig10004.g10694</name>
    <name evidence="1" type="ORF">STYLEM_7448</name>
</gene>
<name>A0A078A9D9_STYLE</name>
<dbReference type="InParanoid" id="A0A078A9D9"/>